<gene>
    <name evidence="8" type="primary">SRR6960802_2_1</name>
</gene>
<comment type="subcellular location">
    <subcellularLocation>
        <location evidence="1">Virion</location>
    </subcellularLocation>
</comment>
<evidence type="ECO:0000256" key="1">
    <source>
        <dbReference type="ARBA" id="ARBA00004328"/>
    </source>
</evidence>
<name>A0A8S5L5A2_9VIRU</name>
<dbReference type="GO" id="GO:0044423">
    <property type="term" value="C:virion component"/>
    <property type="evidence" value="ECO:0007669"/>
    <property type="project" value="UniProtKB-KW"/>
</dbReference>
<keyword evidence="5" id="KW-1175">Viral attachment to host cell pilus</keyword>
<proteinExistence type="inferred from homology"/>
<keyword evidence="2" id="KW-0945">Host-virus interaction</keyword>
<evidence type="ECO:0000256" key="3">
    <source>
        <dbReference type="ARBA" id="ARBA00022804"/>
    </source>
</evidence>
<reference evidence="8" key="1">
    <citation type="submission" date="2020-09" db="EMBL/GenBank/DDBJ databases">
        <title>Leviviricetes taxonomy.</title>
        <authorList>
            <person name="Stockdale S.R."/>
            <person name="Callanan J."/>
            <person name="Adriaenssens E.M."/>
            <person name="Kuhn J.H."/>
            <person name="Rumnieks J."/>
            <person name="Shkoporov A."/>
            <person name="Draper L.A."/>
            <person name="Ross P."/>
            <person name="Hill C."/>
        </authorList>
    </citation>
    <scope>NUCLEOTIDE SEQUENCE</scope>
</reference>
<dbReference type="RefSeq" id="YP_010769604.1">
    <property type="nucleotide sequence ID" value="NC_074024.1"/>
</dbReference>
<keyword evidence="3" id="KW-1161">Viral attachment to host cell</keyword>
<comment type="similarity">
    <text evidence="7">Belongs to the Leviviricetes maturation protein family.</text>
</comment>
<dbReference type="Pfam" id="PF03863">
    <property type="entry name" value="Phage_mat-A"/>
    <property type="match status" value="1"/>
</dbReference>
<evidence type="ECO:0000256" key="5">
    <source>
        <dbReference type="ARBA" id="ARBA00023104"/>
    </source>
</evidence>
<keyword evidence="4" id="KW-0946">Virion</keyword>
<evidence type="ECO:0000313" key="8">
    <source>
        <dbReference type="EMBL" id="DAD52628.1"/>
    </source>
</evidence>
<accession>A0A8S5L5A2</accession>
<sequence length="417" mass="45593">MSGKKASTPASPSIAKWGTKTTKRFGYQTKTGGAPWTTMQFTTRTNLDKQRPVTGSARLEQFGWRDPTPFRAYVGTLTSHGAFNYEGTNLSGVKVAHKGDEGYNPPSSAVNLYLGMSGTGGFPLTNTNTKDRALTECLNKLKDLNVNVAEAIATLDQSVGMLGGAVLSLWYALKQAHAFLHGKGEFLALLRQALATKRRHVRLKILRKIPNHITSRWLELQYGWLPIMSDISALLEAAKSKAKFGLGMRLSAVRNVQYDEPLPIQSPLSPGALMLIKGRITSGCKVRLDAKVTNLVAAQLDSIGLTNPALLMWELIPFSFVVDWILPVGNFLQALSATIGVEFLGGSSTSYTKTNVDIIWTQYAYQRGVPIGCSIKSVSTERSIYLTMPLPRLYMKSPLQNVTRVATALSLLNQLAK</sequence>
<organism evidence="8 9">
    <name type="scientific">ssRNA phage SRR6960802_2</name>
    <dbReference type="NCBI Taxonomy" id="2786608"/>
    <lineage>
        <taxon>Viruses</taxon>
        <taxon>Riboviria</taxon>
        <taxon>Orthornavirae</taxon>
        <taxon>Lenarviricota</taxon>
        <taxon>Leviviricetes</taxon>
        <taxon>Norzivirales</taxon>
        <taxon>Fiersviridae</taxon>
        <taxon>Mintuvirus</taxon>
        <taxon>Mintuvirus borborovivens</taxon>
        <taxon>Nahrudavirus borborovivens</taxon>
    </lineage>
</organism>
<dbReference type="Proteomes" id="UP000676154">
    <property type="component" value="Segment"/>
</dbReference>
<dbReference type="EMBL" id="BK014160">
    <property type="protein sequence ID" value="DAD52628.1"/>
    <property type="molecule type" value="Genomic_RNA"/>
</dbReference>
<evidence type="ECO:0000256" key="6">
    <source>
        <dbReference type="ARBA" id="ARBA00023296"/>
    </source>
</evidence>
<evidence type="ECO:0000256" key="7">
    <source>
        <dbReference type="ARBA" id="ARBA00035110"/>
    </source>
</evidence>
<evidence type="ECO:0000313" key="9">
    <source>
        <dbReference type="Proteomes" id="UP000676154"/>
    </source>
</evidence>
<keyword evidence="9" id="KW-1185">Reference proteome</keyword>
<dbReference type="GO" id="GO:0039666">
    <property type="term" value="P:virion attachment to host cell pilus"/>
    <property type="evidence" value="ECO:0007669"/>
    <property type="project" value="UniProtKB-KW"/>
</dbReference>
<evidence type="ECO:0000256" key="2">
    <source>
        <dbReference type="ARBA" id="ARBA00022581"/>
    </source>
</evidence>
<evidence type="ECO:0000256" key="4">
    <source>
        <dbReference type="ARBA" id="ARBA00022844"/>
    </source>
</evidence>
<dbReference type="GeneID" id="80398673"/>
<dbReference type="KEGG" id="vg:80398673"/>
<dbReference type="InterPro" id="IPR005563">
    <property type="entry name" value="A_protein"/>
</dbReference>
<protein>
    <submittedName>
        <fullName evidence="8">Maturation protein</fullName>
    </submittedName>
</protein>
<keyword evidence="6" id="KW-1160">Virus entry into host cell</keyword>